<name>A0ABN6DCR2_9BURK</name>
<evidence type="ECO:0000259" key="2">
    <source>
        <dbReference type="PROSITE" id="PS50234"/>
    </source>
</evidence>
<keyword evidence="1" id="KW-1133">Transmembrane helix</keyword>
<feature type="transmembrane region" description="Helical" evidence="1">
    <location>
        <begin position="71"/>
        <end position="90"/>
    </location>
</feature>
<keyword evidence="1" id="KW-0472">Membrane</keyword>
<feature type="domain" description="VWFA" evidence="2">
    <location>
        <begin position="103"/>
        <end position="238"/>
    </location>
</feature>
<evidence type="ECO:0000313" key="3">
    <source>
        <dbReference type="EMBL" id="BCO29825.1"/>
    </source>
</evidence>
<dbReference type="InterPro" id="IPR036465">
    <property type="entry name" value="vWFA_dom_sf"/>
</dbReference>
<dbReference type="SMART" id="SM00327">
    <property type="entry name" value="VWA"/>
    <property type="match status" value="1"/>
</dbReference>
<evidence type="ECO:0000313" key="4">
    <source>
        <dbReference type="Proteomes" id="UP000824366"/>
    </source>
</evidence>
<dbReference type="EMBL" id="AP024238">
    <property type="protein sequence ID" value="BCO29825.1"/>
    <property type="molecule type" value="Genomic_DNA"/>
</dbReference>
<dbReference type="RefSeq" id="WP_223906190.1">
    <property type="nucleotide sequence ID" value="NZ_AP024238.1"/>
</dbReference>
<dbReference type="PANTHER" id="PTHR22550">
    <property type="entry name" value="SPORE GERMINATION PROTEIN"/>
    <property type="match status" value="1"/>
</dbReference>
<organism evidence="3 4">
    <name type="scientific">Rhodoferax lithotrophicus</name>
    <dbReference type="NCBI Taxonomy" id="2798804"/>
    <lineage>
        <taxon>Bacteria</taxon>
        <taxon>Pseudomonadati</taxon>
        <taxon>Pseudomonadota</taxon>
        <taxon>Betaproteobacteria</taxon>
        <taxon>Burkholderiales</taxon>
        <taxon>Comamonadaceae</taxon>
        <taxon>Rhodoferax</taxon>
    </lineage>
</organism>
<dbReference type="InterPro" id="IPR050768">
    <property type="entry name" value="UPF0353/GerABKA_families"/>
</dbReference>
<gene>
    <name evidence="3" type="ORF">MIZ03_4749</name>
</gene>
<dbReference type="PANTHER" id="PTHR22550:SF14">
    <property type="entry name" value="VWFA DOMAIN-CONTAINING PROTEIN"/>
    <property type="match status" value="1"/>
</dbReference>
<dbReference type="Proteomes" id="UP000824366">
    <property type="component" value="Chromosome"/>
</dbReference>
<keyword evidence="1" id="KW-0812">Transmembrane</keyword>
<proteinExistence type="predicted"/>
<reference evidence="3 4" key="1">
    <citation type="journal article" date="2021" name="Microbiol. Spectr.">
        <title>A Single Bacterium Capable of Oxidation and Reduction of Iron at Circumneutral pH.</title>
        <authorList>
            <person name="Kato S."/>
            <person name="Ohkuma M."/>
        </authorList>
    </citation>
    <scope>NUCLEOTIDE SEQUENCE [LARGE SCALE GENOMIC DNA]</scope>
    <source>
        <strain evidence="3 4">MIZ03</strain>
    </source>
</reference>
<keyword evidence="4" id="KW-1185">Reference proteome</keyword>
<dbReference type="Gene3D" id="3.40.50.410">
    <property type="entry name" value="von Willebrand factor, type A domain"/>
    <property type="match status" value="1"/>
</dbReference>
<dbReference type="InterPro" id="IPR002035">
    <property type="entry name" value="VWF_A"/>
</dbReference>
<dbReference type="SUPFAM" id="SSF53300">
    <property type="entry name" value="vWA-like"/>
    <property type="match status" value="1"/>
</dbReference>
<feature type="transmembrane region" description="Helical" evidence="1">
    <location>
        <begin position="12"/>
        <end position="32"/>
    </location>
</feature>
<sequence length="339" mass="35767">MSLDAWVQAFHFLRPLWLLALPPLWALVAWLAHRRARGEDWSGVIDADLLPALQLDGQDAGAPVARMARPWPWLALAWTLAVLALAGPSWQQDSSPAYRAPAAWVLVLDLSPSMAATDLAPNRVTRARYALDDVLGAAHDAQVGLVAFSDEPYVVTPLTQDVATVRALMPALAPDMMPSAGDHLAPALAQAQKMLAASGTRDQHIIVATDGLDDPAAALRMASSLKAQGVSVSVIGVGTPGGAPLRQADGSFAKDAQGQPQLARLNQEPLQQLATLGGGRYVEAASVSTLVADLQATHPMPGEALAATGVEVAHWHDAGAYLLPALLLLAALLARRRWL</sequence>
<accession>A0ABN6DCR2</accession>
<dbReference type="PROSITE" id="PS50234">
    <property type="entry name" value="VWFA"/>
    <property type="match status" value="1"/>
</dbReference>
<protein>
    <recommendedName>
        <fullName evidence="2">VWFA domain-containing protein</fullName>
    </recommendedName>
</protein>
<evidence type="ECO:0000256" key="1">
    <source>
        <dbReference type="SAM" id="Phobius"/>
    </source>
</evidence>
<dbReference type="Pfam" id="PF13519">
    <property type="entry name" value="VWA_2"/>
    <property type="match status" value="1"/>
</dbReference>